<organism evidence="3 4">
    <name type="scientific">Paenibacillus agaridevorans</name>
    <dbReference type="NCBI Taxonomy" id="171404"/>
    <lineage>
        <taxon>Bacteria</taxon>
        <taxon>Bacillati</taxon>
        <taxon>Bacillota</taxon>
        <taxon>Bacilli</taxon>
        <taxon>Bacillales</taxon>
        <taxon>Paenibacillaceae</taxon>
        <taxon>Paenibacillus</taxon>
    </lineage>
</organism>
<accession>A0A2R5EV57</accession>
<dbReference type="CDD" id="cd00038">
    <property type="entry name" value="CAP_ED"/>
    <property type="match status" value="1"/>
</dbReference>
<dbReference type="Gene3D" id="2.60.120.10">
    <property type="entry name" value="Jelly Rolls"/>
    <property type="match status" value="1"/>
</dbReference>
<reference evidence="3 4" key="1">
    <citation type="submission" date="2017-08" db="EMBL/GenBank/DDBJ databases">
        <title>Substantial Increase in Enzyme Production by Combined Drug-Resistance Mutations in Paenibacillus agaridevorans.</title>
        <authorList>
            <person name="Tanaka Y."/>
            <person name="Funane K."/>
            <person name="Hosaka T."/>
            <person name="Shiwa Y."/>
            <person name="Fujita N."/>
            <person name="Miyazaki T."/>
            <person name="Yoshikawa H."/>
            <person name="Murakami K."/>
            <person name="Kasahara K."/>
            <person name="Inaoka T."/>
            <person name="Hiraga Y."/>
            <person name="Ochi K."/>
        </authorList>
    </citation>
    <scope>NUCLEOTIDE SEQUENCE [LARGE SCALE GENOMIC DNA]</scope>
    <source>
        <strain evidence="3 4">T-3040</strain>
    </source>
</reference>
<dbReference type="InterPro" id="IPR014710">
    <property type="entry name" value="RmlC-like_jellyroll"/>
</dbReference>
<comment type="caution">
    <text evidence="3">The sequence shown here is derived from an EMBL/GenBank/DDBJ whole genome shotgun (WGS) entry which is preliminary data.</text>
</comment>
<dbReference type="Proteomes" id="UP000245202">
    <property type="component" value="Unassembled WGS sequence"/>
</dbReference>
<proteinExistence type="predicted"/>
<dbReference type="EMBL" id="BDQX01000339">
    <property type="protein sequence ID" value="GBG10582.1"/>
    <property type="molecule type" value="Genomic_DNA"/>
</dbReference>
<dbReference type="SUPFAM" id="SSF51206">
    <property type="entry name" value="cAMP-binding domain-like"/>
    <property type="match status" value="1"/>
</dbReference>
<dbReference type="InterPro" id="IPR000595">
    <property type="entry name" value="cNMP-bd_dom"/>
</dbReference>
<dbReference type="RefSeq" id="WP_108995056.1">
    <property type="nucleotide sequence ID" value="NZ_BDQX01000339.1"/>
</dbReference>
<gene>
    <name evidence="3" type="ORF">PAT3040_05333</name>
</gene>
<dbReference type="AlphaFoldDB" id="A0A2R5EV57"/>
<keyword evidence="1" id="KW-0010">Activator</keyword>
<evidence type="ECO:0000259" key="2">
    <source>
        <dbReference type="PROSITE" id="PS50042"/>
    </source>
</evidence>
<sequence length="190" mass="22408">MEPSTIIGALARMTTIPEEEERHFLKQLFWKPVKKGQFLLHAGDFCESIFYCEEGLFRMFYENEDGSEHIKSFVTEGKLFTDYRALLTAEPAFLSIQALKDSRIAFFTKTAMETLYERHACWERFGRKLAEELFIAKSRKERELVELTAEERYRLFQKQYPDLESRIPQYQIAAFLAINPVSLSRIRGKR</sequence>
<name>A0A2R5EV57_9BACL</name>
<dbReference type="InterPro" id="IPR018490">
    <property type="entry name" value="cNMP-bd_dom_sf"/>
</dbReference>
<protein>
    <recommendedName>
        <fullName evidence="2">Cyclic nucleotide-binding domain-containing protein</fullName>
    </recommendedName>
</protein>
<evidence type="ECO:0000313" key="4">
    <source>
        <dbReference type="Proteomes" id="UP000245202"/>
    </source>
</evidence>
<feature type="domain" description="Cyclic nucleotide-binding" evidence="2">
    <location>
        <begin position="12"/>
        <end position="115"/>
    </location>
</feature>
<keyword evidence="4" id="KW-1185">Reference proteome</keyword>
<evidence type="ECO:0000313" key="3">
    <source>
        <dbReference type="EMBL" id="GBG10582.1"/>
    </source>
</evidence>
<dbReference type="PROSITE" id="PS50042">
    <property type="entry name" value="CNMP_BINDING_3"/>
    <property type="match status" value="1"/>
</dbReference>
<evidence type="ECO:0000256" key="1">
    <source>
        <dbReference type="ARBA" id="ARBA00023159"/>
    </source>
</evidence>
<dbReference type="Pfam" id="PF00027">
    <property type="entry name" value="cNMP_binding"/>
    <property type="match status" value="1"/>
</dbReference>